<gene>
    <name evidence="3" type="ORF">B5M09_009126</name>
    <name evidence="2" type="ORF">H257_01332</name>
</gene>
<evidence type="ECO:0000313" key="2">
    <source>
        <dbReference type="EMBL" id="ETV87927.1"/>
    </source>
</evidence>
<dbReference type="EMBL" id="MZMZ02005899">
    <property type="protein sequence ID" value="RQM11879.1"/>
    <property type="molecule type" value="Genomic_DNA"/>
</dbReference>
<keyword evidence="1" id="KW-0812">Transmembrane</keyword>
<dbReference type="AlphaFoldDB" id="W4H7P3"/>
<accession>W4H7P3</accession>
<proteinExistence type="predicted"/>
<dbReference type="VEuPathDB" id="FungiDB:H257_01332"/>
<feature type="transmembrane region" description="Helical" evidence="1">
    <location>
        <begin position="57"/>
        <end position="75"/>
    </location>
</feature>
<feature type="transmembrane region" description="Helical" evidence="1">
    <location>
        <begin position="6"/>
        <end position="23"/>
    </location>
</feature>
<sequence length="157" mass="16484">MTCTTGAMIAFGLALVMVFVPALHKYGPFMVGMGFGATVLDIVSTTFVAILDTYVSYAIHYWVLLVLLVVVALGCGDKNDTFLIMATSCTGAFAVSSGIVAAIDVIFNLRSVVAHLAILLGVGVALMVAGMFHQKAALNKLNAPLPIATPVNDKLDY</sequence>
<dbReference type="RefSeq" id="XP_009822790.1">
    <property type="nucleotide sequence ID" value="XM_009824488.1"/>
</dbReference>
<evidence type="ECO:0000313" key="3">
    <source>
        <dbReference type="EMBL" id="RQM11879.1"/>
    </source>
</evidence>
<keyword evidence="1" id="KW-0472">Membrane</keyword>
<organism evidence="2">
    <name type="scientific">Aphanomyces astaci</name>
    <name type="common">Crayfish plague agent</name>
    <dbReference type="NCBI Taxonomy" id="112090"/>
    <lineage>
        <taxon>Eukaryota</taxon>
        <taxon>Sar</taxon>
        <taxon>Stramenopiles</taxon>
        <taxon>Oomycota</taxon>
        <taxon>Saprolegniomycetes</taxon>
        <taxon>Saprolegniales</taxon>
        <taxon>Verrucalvaceae</taxon>
        <taxon>Aphanomyces</taxon>
    </lineage>
</organism>
<dbReference type="Proteomes" id="UP000284702">
    <property type="component" value="Unassembled WGS sequence"/>
</dbReference>
<evidence type="ECO:0000313" key="4">
    <source>
        <dbReference type="Proteomes" id="UP000284702"/>
    </source>
</evidence>
<dbReference type="EMBL" id="KI913115">
    <property type="protein sequence ID" value="ETV87927.1"/>
    <property type="molecule type" value="Genomic_DNA"/>
</dbReference>
<protein>
    <submittedName>
        <fullName evidence="2">Uncharacterized protein</fullName>
    </submittedName>
</protein>
<name>W4H7P3_APHAT</name>
<evidence type="ECO:0000256" key="1">
    <source>
        <dbReference type="SAM" id="Phobius"/>
    </source>
</evidence>
<feature type="transmembrane region" description="Helical" evidence="1">
    <location>
        <begin position="82"/>
        <end position="107"/>
    </location>
</feature>
<feature type="transmembrane region" description="Helical" evidence="1">
    <location>
        <begin position="113"/>
        <end position="132"/>
    </location>
</feature>
<reference evidence="2" key="1">
    <citation type="submission" date="2013-12" db="EMBL/GenBank/DDBJ databases">
        <title>The Genome Sequence of Aphanomyces astaci APO3.</title>
        <authorList>
            <consortium name="The Broad Institute Genomics Platform"/>
            <person name="Russ C."/>
            <person name="Tyler B."/>
            <person name="van West P."/>
            <person name="Dieguez-Uribeondo J."/>
            <person name="Young S.K."/>
            <person name="Zeng Q."/>
            <person name="Gargeya S."/>
            <person name="Fitzgerald M."/>
            <person name="Abouelleil A."/>
            <person name="Alvarado L."/>
            <person name="Chapman S.B."/>
            <person name="Gainer-Dewar J."/>
            <person name="Goldberg J."/>
            <person name="Griggs A."/>
            <person name="Gujja S."/>
            <person name="Hansen M."/>
            <person name="Howarth C."/>
            <person name="Imamovic A."/>
            <person name="Ireland A."/>
            <person name="Larimer J."/>
            <person name="McCowan C."/>
            <person name="Murphy C."/>
            <person name="Pearson M."/>
            <person name="Poon T.W."/>
            <person name="Priest M."/>
            <person name="Roberts A."/>
            <person name="Saif S."/>
            <person name="Shea T."/>
            <person name="Sykes S."/>
            <person name="Wortman J."/>
            <person name="Nusbaum C."/>
            <person name="Birren B."/>
        </authorList>
    </citation>
    <scope>NUCLEOTIDE SEQUENCE [LARGE SCALE GENOMIC DNA]</scope>
    <source>
        <strain evidence="2">APO3</strain>
    </source>
</reference>
<feature type="transmembrane region" description="Helical" evidence="1">
    <location>
        <begin position="30"/>
        <end position="51"/>
    </location>
</feature>
<dbReference type="OrthoDB" id="10655624at2759"/>
<dbReference type="GeneID" id="20803328"/>
<keyword evidence="4" id="KW-1185">Reference proteome</keyword>
<reference evidence="3 4" key="2">
    <citation type="submission" date="2018-07" db="EMBL/GenBank/DDBJ databases">
        <title>Annotation of Aphanomyces astaci genome assembly.</title>
        <authorList>
            <person name="Studholme D.J."/>
        </authorList>
    </citation>
    <scope>NUCLEOTIDE SEQUENCE [LARGE SCALE GENOMIC DNA]</scope>
    <source>
        <strain evidence="3">Pc</strain>
    </source>
</reference>
<keyword evidence="1" id="KW-1133">Transmembrane helix</keyword>